<sequence>MPSPFSPHRDASIPTLTQRAEPTLSPDAAPPPDDGMPVLGDVYIGPGHDTDEDVPVLSQQAQERPEPHTPWEDRAGNLPPQAPLRAAGPLAEHPVTPYPLDSGPPYPARPQMPGYRPPAPVPQAPPRYVPPVHPGLEPDLSPAPATPPVAAQGAPSASIPEAVLRAALQAEIEQAVHAAVQEASALLRTRLEAELPAIVARTLGRVRPG</sequence>
<name>A0A157MME9_9BORD</name>
<feature type="compositionally biased region" description="Pro residues" evidence="1">
    <location>
        <begin position="102"/>
        <end position="133"/>
    </location>
</feature>
<reference evidence="2 3" key="1">
    <citation type="submission" date="2016-03" db="EMBL/GenBank/DDBJ databases">
        <authorList>
            <consortium name="Pathogen Informatics"/>
        </authorList>
    </citation>
    <scope>NUCLEOTIDE SEQUENCE [LARGE SCALE GENOMIC DNA]</scope>
    <source>
        <strain evidence="2 3">NCTC13364</strain>
    </source>
</reference>
<evidence type="ECO:0000313" key="3">
    <source>
        <dbReference type="Proteomes" id="UP000077037"/>
    </source>
</evidence>
<feature type="region of interest" description="Disordered" evidence="1">
    <location>
        <begin position="1"/>
        <end position="154"/>
    </location>
</feature>
<evidence type="ECO:0000256" key="1">
    <source>
        <dbReference type="SAM" id="MobiDB-lite"/>
    </source>
</evidence>
<feature type="compositionally biased region" description="Basic and acidic residues" evidence="1">
    <location>
        <begin position="63"/>
        <end position="75"/>
    </location>
</feature>
<dbReference type="RefSeq" id="WP_156523012.1">
    <property type="nucleotide sequence ID" value="NZ_FKBS01000013.1"/>
</dbReference>
<protein>
    <submittedName>
        <fullName evidence="2">Uncharacterized protein</fullName>
    </submittedName>
</protein>
<dbReference type="Proteomes" id="UP000077037">
    <property type="component" value="Unassembled WGS sequence"/>
</dbReference>
<dbReference type="AlphaFoldDB" id="A0A157MME9"/>
<dbReference type="EMBL" id="FKBS01000013">
    <property type="protein sequence ID" value="SAI09914.1"/>
    <property type="molecule type" value="Genomic_DNA"/>
</dbReference>
<accession>A0A157MME9</accession>
<dbReference type="OrthoDB" id="8636814at2"/>
<organism evidence="2 3">
    <name type="scientific">Bordetella ansorpii</name>
    <dbReference type="NCBI Taxonomy" id="288768"/>
    <lineage>
        <taxon>Bacteria</taxon>
        <taxon>Pseudomonadati</taxon>
        <taxon>Pseudomonadota</taxon>
        <taxon>Betaproteobacteria</taxon>
        <taxon>Burkholderiales</taxon>
        <taxon>Alcaligenaceae</taxon>
        <taxon>Bordetella</taxon>
    </lineage>
</organism>
<proteinExistence type="predicted"/>
<gene>
    <name evidence="2" type="ORF">SAMEA1982600_01277</name>
</gene>
<evidence type="ECO:0000313" key="2">
    <source>
        <dbReference type="EMBL" id="SAI09914.1"/>
    </source>
</evidence>